<proteinExistence type="predicted"/>
<keyword evidence="2" id="KW-0539">Nucleus</keyword>
<name>A0A9N8HC21_9STRA</name>
<feature type="domain" description="FAM192A/Fyv6 N-terminal" evidence="4">
    <location>
        <begin position="31"/>
        <end position="105"/>
    </location>
</feature>
<evidence type="ECO:0000259" key="4">
    <source>
        <dbReference type="Pfam" id="PF10187"/>
    </source>
</evidence>
<comment type="subcellular location">
    <subcellularLocation>
        <location evidence="1">Nucleus</location>
    </subcellularLocation>
</comment>
<comment type="caution">
    <text evidence="5">The sequence shown here is derived from an EMBL/GenBank/DDBJ whole genome shotgun (WGS) entry which is preliminary data.</text>
</comment>
<feature type="compositionally biased region" description="Basic and acidic residues" evidence="3">
    <location>
        <begin position="125"/>
        <end position="148"/>
    </location>
</feature>
<evidence type="ECO:0000313" key="5">
    <source>
        <dbReference type="EMBL" id="CAB9508796.1"/>
    </source>
</evidence>
<evidence type="ECO:0000256" key="1">
    <source>
        <dbReference type="ARBA" id="ARBA00004123"/>
    </source>
</evidence>
<dbReference type="AlphaFoldDB" id="A0A9N8HC21"/>
<dbReference type="Proteomes" id="UP001153069">
    <property type="component" value="Unassembled WGS sequence"/>
</dbReference>
<keyword evidence="6" id="KW-1185">Reference proteome</keyword>
<evidence type="ECO:0000256" key="2">
    <source>
        <dbReference type="ARBA" id="ARBA00023242"/>
    </source>
</evidence>
<feature type="compositionally biased region" description="Basic and acidic residues" evidence="3">
    <location>
        <begin position="166"/>
        <end position="195"/>
    </location>
</feature>
<dbReference type="GO" id="GO:0005634">
    <property type="term" value="C:nucleus"/>
    <property type="evidence" value="ECO:0007669"/>
    <property type="project" value="UniProtKB-SubCell"/>
</dbReference>
<dbReference type="PANTHER" id="PTHR13495">
    <property type="entry name" value="NEFA-INTERACTING NUCLEAR PROTEIN NIP30"/>
    <property type="match status" value="1"/>
</dbReference>
<accession>A0A9N8HC21</accession>
<feature type="region of interest" description="Disordered" evidence="3">
    <location>
        <begin position="16"/>
        <end position="42"/>
    </location>
</feature>
<dbReference type="EMBL" id="CAICTM010000360">
    <property type="protein sequence ID" value="CAB9508796.1"/>
    <property type="molecule type" value="Genomic_DNA"/>
</dbReference>
<dbReference type="InterPro" id="IPR019331">
    <property type="entry name" value="FAM192A/Fyv6_N"/>
</dbReference>
<organism evidence="5 6">
    <name type="scientific">Seminavis robusta</name>
    <dbReference type="NCBI Taxonomy" id="568900"/>
    <lineage>
        <taxon>Eukaryota</taxon>
        <taxon>Sar</taxon>
        <taxon>Stramenopiles</taxon>
        <taxon>Ochrophyta</taxon>
        <taxon>Bacillariophyta</taxon>
        <taxon>Bacillariophyceae</taxon>
        <taxon>Bacillariophycidae</taxon>
        <taxon>Naviculales</taxon>
        <taxon>Naviculaceae</taxon>
        <taxon>Seminavis</taxon>
    </lineage>
</organism>
<evidence type="ECO:0000256" key="3">
    <source>
        <dbReference type="SAM" id="MobiDB-lite"/>
    </source>
</evidence>
<dbReference type="InterPro" id="IPR039845">
    <property type="entry name" value="FAM192A"/>
</dbReference>
<dbReference type="PANTHER" id="PTHR13495:SF0">
    <property type="entry name" value="PSME3-INTERACTING PROTEIN"/>
    <property type="match status" value="1"/>
</dbReference>
<gene>
    <name evidence="5" type="ORF">SEMRO_361_G126470.1</name>
</gene>
<dbReference type="OrthoDB" id="75807at2759"/>
<evidence type="ECO:0000313" key="6">
    <source>
        <dbReference type="Proteomes" id="UP001153069"/>
    </source>
</evidence>
<dbReference type="Pfam" id="PF10187">
    <property type="entry name" value="FAM192A_Fyv6_N"/>
    <property type="match status" value="1"/>
</dbReference>
<feature type="compositionally biased region" description="Polar residues" evidence="3">
    <location>
        <begin position="92"/>
        <end position="101"/>
    </location>
</feature>
<reference evidence="5" key="1">
    <citation type="submission" date="2020-06" db="EMBL/GenBank/DDBJ databases">
        <authorList>
            <consortium name="Plant Systems Biology data submission"/>
        </authorList>
    </citation>
    <scope>NUCLEOTIDE SEQUENCE</scope>
    <source>
        <strain evidence="5">D6</strain>
    </source>
</reference>
<sequence>MSLSFVSKAVLTAKEGGGYEETAVEGKESEGSSGVTTSSQPLFEQLRANKEQEEMERDEFQKSIMRGTLALDEEDCAHLDALQKQRQEREQMIQNETQSELESFRAAQAVNRMEQGMKDEDEELEVKRKREDEEIQRKKKSSEADKKATSVKPKFPKIVVKKKRKVDPNKSNKEETDTSSVEAKKPKKEESKPAAKAETPALSGLLAGYGSDSDSD</sequence>
<protein>
    <recommendedName>
        <fullName evidence="4">FAM192A/Fyv6 N-terminal domain-containing protein</fullName>
    </recommendedName>
</protein>
<feature type="region of interest" description="Disordered" evidence="3">
    <location>
        <begin position="87"/>
        <end position="216"/>
    </location>
</feature>